<evidence type="ECO:0000256" key="1">
    <source>
        <dbReference type="ARBA" id="ARBA00004202"/>
    </source>
</evidence>
<dbReference type="InterPro" id="IPR050107">
    <property type="entry name" value="ABC_carbohydrate_import_ATPase"/>
</dbReference>
<dbReference type="FunFam" id="3.40.50.300:FF:000127">
    <property type="entry name" value="Ribose import ATP-binding protein RbsA"/>
    <property type="match status" value="1"/>
</dbReference>
<dbReference type="AlphaFoldDB" id="A0AB73T0V2"/>
<organism evidence="11 12">
    <name type="scientific">Murimonas intestini</name>
    <dbReference type="NCBI Taxonomy" id="1337051"/>
    <lineage>
        <taxon>Bacteria</taxon>
        <taxon>Bacillati</taxon>
        <taxon>Bacillota</taxon>
        <taxon>Clostridia</taxon>
        <taxon>Lachnospirales</taxon>
        <taxon>Lachnospiraceae</taxon>
        <taxon>Murimonas</taxon>
    </lineage>
</organism>
<keyword evidence="9" id="KW-0472">Membrane</keyword>
<evidence type="ECO:0000256" key="8">
    <source>
        <dbReference type="ARBA" id="ARBA00022967"/>
    </source>
</evidence>
<dbReference type="SUPFAM" id="SSF52540">
    <property type="entry name" value="P-loop containing nucleoside triphosphate hydrolases"/>
    <property type="match status" value="2"/>
</dbReference>
<evidence type="ECO:0000256" key="4">
    <source>
        <dbReference type="ARBA" id="ARBA00022597"/>
    </source>
</evidence>
<keyword evidence="2" id="KW-0813">Transport</keyword>
<comment type="caution">
    <text evidence="11">The sequence shown here is derived from an EMBL/GenBank/DDBJ whole genome shotgun (WGS) entry which is preliminary data.</text>
</comment>
<dbReference type="RefSeq" id="WP_109747485.1">
    <property type="nucleotide sequence ID" value="NZ_CABJAT010000012.1"/>
</dbReference>
<feature type="domain" description="ABC transporter" evidence="10">
    <location>
        <begin position="252"/>
        <end position="496"/>
    </location>
</feature>
<dbReference type="InterPro" id="IPR017871">
    <property type="entry name" value="ABC_transporter-like_CS"/>
</dbReference>
<feature type="domain" description="ABC transporter" evidence="10">
    <location>
        <begin position="5"/>
        <end position="240"/>
    </location>
</feature>
<keyword evidence="8" id="KW-1278">Translocase</keyword>
<evidence type="ECO:0000313" key="11">
    <source>
        <dbReference type="EMBL" id="PWJ73684.1"/>
    </source>
</evidence>
<evidence type="ECO:0000256" key="6">
    <source>
        <dbReference type="ARBA" id="ARBA00022741"/>
    </source>
</evidence>
<keyword evidence="7 11" id="KW-0067">ATP-binding</keyword>
<dbReference type="InterPro" id="IPR003593">
    <property type="entry name" value="AAA+_ATPase"/>
</dbReference>
<evidence type="ECO:0000256" key="7">
    <source>
        <dbReference type="ARBA" id="ARBA00022840"/>
    </source>
</evidence>
<dbReference type="Proteomes" id="UP000245412">
    <property type="component" value="Unassembled WGS sequence"/>
</dbReference>
<dbReference type="GO" id="GO:0005886">
    <property type="term" value="C:plasma membrane"/>
    <property type="evidence" value="ECO:0007669"/>
    <property type="project" value="UniProtKB-SubCell"/>
</dbReference>
<reference evidence="11 12" key="1">
    <citation type="submission" date="2018-05" db="EMBL/GenBank/DDBJ databases">
        <authorList>
            <person name="Goeker M."/>
            <person name="Huntemann M."/>
            <person name="Clum A."/>
            <person name="Pillay M."/>
            <person name="Palaniappan K."/>
            <person name="Varghese N."/>
            <person name="Mikhailova N."/>
            <person name="Stamatis D."/>
            <person name="Reddy T."/>
            <person name="Daum C."/>
            <person name="Shapiro N."/>
            <person name="Ivanova N."/>
            <person name="Kyrpides N."/>
            <person name="Woyke T."/>
        </authorList>
    </citation>
    <scope>NUCLEOTIDE SEQUENCE [LARGE SCALE GENOMIC DNA]</scope>
    <source>
        <strain evidence="11 12">DSM 26524</strain>
    </source>
</reference>
<keyword evidence="12" id="KW-1185">Reference proteome</keyword>
<evidence type="ECO:0000259" key="10">
    <source>
        <dbReference type="PROSITE" id="PS50893"/>
    </source>
</evidence>
<proteinExistence type="predicted"/>
<protein>
    <submittedName>
        <fullName evidence="11">Monosaccharide ABC transporter ATP-binding protein (CUT2 family)</fullName>
    </submittedName>
</protein>
<evidence type="ECO:0000256" key="3">
    <source>
        <dbReference type="ARBA" id="ARBA00022475"/>
    </source>
</evidence>
<sequence length="498" mass="54625">MDKYIEFEHIVKTFPGQKALDDVSFSIRKGEIHAIIGENGAGKSTLLNILHGVFPATSGEIRIGGKAAKFSSIADAIDFGIAKVHQEIVSIPDMTVAENLFMGKEPGRFGIVNKQKMNEDTAELLKRLNCDIRPKDRMGDLSAGQKQMISIAKALEVNASVISFDEPTSSLSDKEVETLFKIINDLKSKGITILYISHKMNEIFRMCDRATVLRDGKFIRTIEMDKTTRDEVIQAMVGRDISLFAKRTMPCQKKGDVPVLKVEDITGEAFSNISFELYPGEILGFFGLVGAGRTEVMRAVFGADPYSSGKVILNGKEIHCKSPHDAIEQGIALISENRKEEGIMPNFDNMDNIALASLKKYMSGIVINEGKKNKNAKEKGALVGLKPNDPSFMTVSLSGGNAQKVILARWMSTDAYVMIFDEPTKGIDIGAKADIYLLMEKMAAEGIAIIMVSSELTEVMGMSDRILVMCDGAITGELSKNEFSEESILSYTVEEDVS</sequence>
<dbReference type="PROSITE" id="PS00211">
    <property type="entry name" value="ABC_TRANSPORTER_1"/>
    <property type="match status" value="2"/>
</dbReference>
<dbReference type="CDD" id="cd03216">
    <property type="entry name" value="ABC_Carb_Monos_I"/>
    <property type="match status" value="1"/>
</dbReference>
<comment type="subcellular location">
    <subcellularLocation>
        <location evidence="1">Cell membrane</location>
        <topology evidence="1">Peripheral membrane protein</topology>
    </subcellularLocation>
</comment>
<dbReference type="Pfam" id="PF00005">
    <property type="entry name" value="ABC_tran"/>
    <property type="match status" value="2"/>
</dbReference>
<evidence type="ECO:0000256" key="5">
    <source>
        <dbReference type="ARBA" id="ARBA00022737"/>
    </source>
</evidence>
<dbReference type="InterPro" id="IPR027417">
    <property type="entry name" value="P-loop_NTPase"/>
</dbReference>
<dbReference type="CDD" id="cd03215">
    <property type="entry name" value="ABC_Carb_Monos_II"/>
    <property type="match status" value="1"/>
</dbReference>
<dbReference type="GO" id="GO:0016887">
    <property type="term" value="F:ATP hydrolysis activity"/>
    <property type="evidence" value="ECO:0007669"/>
    <property type="project" value="InterPro"/>
</dbReference>
<keyword evidence="4" id="KW-0762">Sugar transport</keyword>
<keyword evidence="6" id="KW-0547">Nucleotide-binding</keyword>
<accession>A0AB73T0V2</accession>
<name>A0AB73T0V2_9FIRM</name>
<evidence type="ECO:0000313" key="12">
    <source>
        <dbReference type="Proteomes" id="UP000245412"/>
    </source>
</evidence>
<dbReference type="PANTHER" id="PTHR43790:SF3">
    <property type="entry name" value="D-ALLOSE IMPORT ATP-BINDING PROTEIN ALSA-RELATED"/>
    <property type="match status" value="1"/>
</dbReference>
<dbReference type="PANTHER" id="PTHR43790">
    <property type="entry name" value="CARBOHYDRATE TRANSPORT ATP-BINDING PROTEIN MG119-RELATED"/>
    <property type="match status" value="1"/>
</dbReference>
<dbReference type="SMART" id="SM00382">
    <property type="entry name" value="AAA"/>
    <property type="match status" value="2"/>
</dbReference>
<dbReference type="Gene3D" id="3.40.50.300">
    <property type="entry name" value="P-loop containing nucleotide triphosphate hydrolases"/>
    <property type="match status" value="2"/>
</dbReference>
<dbReference type="InterPro" id="IPR003439">
    <property type="entry name" value="ABC_transporter-like_ATP-bd"/>
</dbReference>
<keyword evidence="3" id="KW-1003">Cell membrane</keyword>
<gene>
    <name evidence="11" type="ORF">C7383_11113</name>
</gene>
<dbReference type="PROSITE" id="PS50893">
    <property type="entry name" value="ABC_TRANSPORTER_2"/>
    <property type="match status" value="2"/>
</dbReference>
<keyword evidence="5" id="KW-0677">Repeat</keyword>
<dbReference type="GO" id="GO:0005524">
    <property type="term" value="F:ATP binding"/>
    <property type="evidence" value="ECO:0007669"/>
    <property type="project" value="UniProtKB-KW"/>
</dbReference>
<dbReference type="EMBL" id="QGGY01000011">
    <property type="protein sequence ID" value="PWJ73684.1"/>
    <property type="molecule type" value="Genomic_DNA"/>
</dbReference>
<evidence type="ECO:0000256" key="2">
    <source>
        <dbReference type="ARBA" id="ARBA00022448"/>
    </source>
</evidence>
<evidence type="ECO:0000256" key="9">
    <source>
        <dbReference type="ARBA" id="ARBA00023136"/>
    </source>
</evidence>